<dbReference type="InterPro" id="IPR056867">
    <property type="entry name" value="LRR_15"/>
</dbReference>
<evidence type="ECO:0000313" key="2">
    <source>
        <dbReference type="EMBL" id="KAF2494989.1"/>
    </source>
</evidence>
<name>A0A6A6QS73_9PEZI</name>
<evidence type="ECO:0000313" key="3">
    <source>
        <dbReference type="Proteomes" id="UP000799750"/>
    </source>
</evidence>
<keyword evidence="3" id="KW-1185">Reference proteome</keyword>
<dbReference type="AlphaFoldDB" id="A0A6A6QS73"/>
<gene>
    <name evidence="2" type="ORF">BU16DRAFT_590276</name>
</gene>
<dbReference type="Pfam" id="PF24969">
    <property type="entry name" value="LRR_15"/>
    <property type="match status" value="1"/>
</dbReference>
<evidence type="ECO:0000259" key="1">
    <source>
        <dbReference type="Pfam" id="PF24969"/>
    </source>
</evidence>
<protein>
    <recommendedName>
        <fullName evidence="1">Leucine-rich repeat domain-containing protein</fullName>
    </recommendedName>
</protein>
<organism evidence="2 3">
    <name type="scientific">Lophium mytilinum</name>
    <dbReference type="NCBI Taxonomy" id="390894"/>
    <lineage>
        <taxon>Eukaryota</taxon>
        <taxon>Fungi</taxon>
        <taxon>Dikarya</taxon>
        <taxon>Ascomycota</taxon>
        <taxon>Pezizomycotina</taxon>
        <taxon>Dothideomycetes</taxon>
        <taxon>Pleosporomycetidae</taxon>
        <taxon>Mytilinidiales</taxon>
        <taxon>Mytilinidiaceae</taxon>
        <taxon>Lophium</taxon>
    </lineage>
</organism>
<reference evidence="2" key="1">
    <citation type="journal article" date="2020" name="Stud. Mycol.">
        <title>101 Dothideomycetes genomes: a test case for predicting lifestyles and emergence of pathogens.</title>
        <authorList>
            <person name="Haridas S."/>
            <person name="Albert R."/>
            <person name="Binder M."/>
            <person name="Bloem J."/>
            <person name="Labutti K."/>
            <person name="Salamov A."/>
            <person name="Andreopoulos B."/>
            <person name="Baker S."/>
            <person name="Barry K."/>
            <person name="Bills G."/>
            <person name="Bluhm B."/>
            <person name="Cannon C."/>
            <person name="Castanera R."/>
            <person name="Culley D."/>
            <person name="Daum C."/>
            <person name="Ezra D."/>
            <person name="Gonzalez J."/>
            <person name="Henrissat B."/>
            <person name="Kuo A."/>
            <person name="Liang C."/>
            <person name="Lipzen A."/>
            <person name="Lutzoni F."/>
            <person name="Magnuson J."/>
            <person name="Mondo S."/>
            <person name="Nolan M."/>
            <person name="Ohm R."/>
            <person name="Pangilinan J."/>
            <person name="Park H.-J."/>
            <person name="Ramirez L."/>
            <person name="Alfaro M."/>
            <person name="Sun H."/>
            <person name="Tritt A."/>
            <person name="Yoshinaga Y."/>
            <person name="Zwiers L.-H."/>
            <person name="Turgeon B."/>
            <person name="Goodwin S."/>
            <person name="Spatafora J."/>
            <person name="Crous P."/>
            <person name="Grigoriev I."/>
        </authorList>
    </citation>
    <scope>NUCLEOTIDE SEQUENCE</scope>
    <source>
        <strain evidence="2">CBS 269.34</strain>
    </source>
</reference>
<feature type="domain" description="Leucine-rich repeat" evidence="1">
    <location>
        <begin position="251"/>
        <end position="377"/>
    </location>
</feature>
<dbReference type="OrthoDB" id="3690497at2759"/>
<dbReference type="EMBL" id="MU004190">
    <property type="protein sequence ID" value="KAF2494989.1"/>
    <property type="molecule type" value="Genomic_DNA"/>
</dbReference>
<proteinExistence type="predicted"/>
<accession>A0A6A6QS73</accession>
<dbReference type="Proteomes" id="UP000799750">
    <property type="component" value="Unassembled WGS sequence"/>
</dbReference>
<sequence>MASLDADNDRQQSRLESLPNELLFEIFGYVAPPEPIGVVQDIFQWRYDEPPLPDPLPHSLRHLCLVSKRINEVASPMMYEKVLYQPELVRSAVLHGNWSSSIKTLTTHYQPWRYEIVEDLAKAREELLGQMVGYHTSNTPIVSVSRDRSSKLVIQNRKYSFQDWEDSDELALLLSRLPRVQTLDLHNPQGDFRRPWKTPRTWKPPLAWKTPLWLQLIESSVHLDRSTQRIGNRFEHLREVCISLEFDPVLMVSPLFQLPNMKSFRADMCREAGWRSQWKCKKRTSTTENISLLCYCAPMHAAVLMVDSCKELHTFQYLSAGLSHPNQTFNSLGKALHQHERTLETMEIIPSTPSARLFSSFGSLVDFQKLSQVRLNISFFYDRPKIETTLPRCIQSLILDTLEEAPWRQDEFRMKLWGLSEVCSHRFPELRNITFRSYEDLGAMENLRKAFECCGVTLLYEQYP</sequence>